<evidence type="ECO:0000313" key="2">
    <source>
        <dbReference type="EMBL" id="GFS26857.1"/>
    </source>
</evidence>
<proteinExistence type="predicted"/>
<accession>A0AAV4JZA8</accession>
<evidence type="ECO:0000256" key="1">
    <source>
        <dbReference type="SAM" id="MobiDB-lite"/>
    </source>
</evidence>
<feature type="region of interest" description="Disordered" evidence="1">
    <location>
        <begin position="731"/>
        <end position="805"/>
    </location>
</feature>
<gene>
    <name evidence="2" type="ORF">ElyMa_001732100</name>
</gene>
<feature type="region of interest" description="Disordered" evidence="1">
    <location>
        <begin position="555"/>
        <end position="601"/>
    </location>
</feature>
<name>A0AAV4JZA8_9GAST</name>
<keyword evidence="3" id="KW-1185">Reference proteome</keyword>
<organism evidence="2 3">
    <name type="scientific">Elysia marginata</name>
    <dbReference type="NCBI Taxonomy" id="1093978"/>
    <lineage>
        <taxon>Eukaryota</taxon>
        <taxon>Metazoa</taxon>
        <taxon>Spiralia</taxon>
        <taxon>Lophotrochozoa</taxon>
        <taxon>Mollusca</taxon>
        <taxon>Gastropoda</taxon>
        <taxon>Heterobranchia</taxon>
        <taxon>Euthyneura</taxon>
        <taxon>Panpulmonata</taxon>
        <taxon>Sacoglossa</taxon>
        <taxon>Placobranchoidea</taxon>
        <taxon>Plakobranchidae</taxon>
        <taxon>Elysia</taxon>
    </lineage>
</organism>
<dbReference type="EMBL" id="BMAT01003506">
    <property type="protein sequence ID" value="GFS26857.1"/>
    <property type="molecule type" value="Genomic_DNA"/>
</dbReference>
<feature type="compositionally biased region" description="Basic residues" evidence="1">
    <location>
        <begin position="748"/>
        <end position="761"/>
    </location>
</feature>
<feature type="compositionally biased region" description="Basic and acidic residues" evidence="1">
    <location>
        <begin position="563"/>
        <end position="572"/>
    </location>
</feature>
<feature type="region of interest" description="Disordered" evidence="1">
    <location>
        <begin position="215"/>
        <end position="236"/>
    </location>
</feature>
<dbReference type="AlphaFoldDB" id="A0AAV4JZA8"/>
<feature type="compositionally biased region" description="Basic and acidic residues" evidence="1">
    <location>
        <begin position="731"/>
        <end position="742"/>
    </location>
</feature>
<comment type="caution">
    <text evidence="2">The sequence shown here is derived from an EMBL/GenBank/DDBJ whole genome shotgun (WGS) entry which is preliminary data.</text>
</comment>
<evidence type="ECO:0000313" key="3">
    <source>
        <dbReference type="Proteomes" id="UP000762676"/>
    </source>
</evidence>
<reference evidence="2 3" key="1">
    <citation type="journal article" date="2021" name="Elife">
        <title>Chloroplast acquisition without the gene transfer in kleptoplastic sea slugs, Plakobranchus ocellatus.</title>
        <authorList>
            <person name="Maeda T."/>
            <person name="Takahashi S."/>
            <person name="Yoshida T."/>
            <person name="Shimamura S."/>
            <person name="Takaki Y."/>
            <person name="Nagai Y."/>
            <person name="Toyoda A."/>
            <person name="Suzuki Y."/>
            <person name="Arimoto A."/>
            <person name="Ishii H."/>
            <person name="Satoh N."/>
            <person name="Nishiyama T."/>
            <person name="Hasebe M."/>
            <person name="Maruyama T."/>
            <person name="Minagawa J."/>
            <person name="Obokata J."/>
            <person name="Shigenobu S."/>
        </authorList>
    </citation>
    <scope>NUCLEOTIDE SEQUENCE [LARGE SCALE GENOMIC DNA]</scope>
</reference>
<dbReference type="Proteomes" id="UP000762676">
    <property type="component" value="Unassembled WGS sequence"/>
</dbReference>
<sequence>MKGPICSVITPSLGLASPPEVTTPSYTLPFTLCLRNKRTNQTGPSEANFATPTVTPPKTSETSAFTIASPPVPVVVVAPVATKTTATAAMSVTAATTTFVTAISGPKTAAFPVEENTEIVDMPKETSHSDIVRAMNENPTDHIQTKNKLCVLSNQGKRGAMSINDKYYLHSVVGENSDNSQPHPDSKMSTDPVITTTNILTLHTKCIAHHKPFSKSKHCQNERHTAPQQIPNSGPGLESITENGHRSCLKYNIEAGNANHLHRKSDDFEIVCSIDNTKFSDSDGLRSKSFLPDGVSQHVPKKWIIKRDFRSSNLFGTAYGEQKNVWLQDDLLHHTNDTEHMTDLRCDFTEKSEHLSAKHGIFGPTPPSTENLKCQTSYYDHEIKPTNSRCVVSQTKTVKSTNLDALPSSLSAAWLSRSLRQLHKASSEKFKDSRFLGNKLISKEIHCNRPISRELIYRQNLQCREVNSDDIEMRQRSSNRVKTSTGKVDLALHTLSQNQSTFINLLSCSPYTSTAISSLPDCTKAVNKASEIPLKQSSSIIPASQFILSSSTIDKPYNSSQTTKEEKEKDSDLIMQSSGISETSNTPCPEYNTSCEGKHRNSDSTVNAALRHVQSDYADKNECKAKFHISRDKNKERLRCQEMLDYFWSYQGLGRQVLGLESTTSFSLQSSMWEREKMFAGVTKYKLLRDQGKQHSHDPVFSKYRALPPILVTDYDADIDMTSCDTRLLSEIEQNNKPDRPAHSSGQKGKKKRGKKHRSRSYSRSVLEKTELNLPQQTETRETNKIRLVVKLPLQQKSEEEDEFS</sequence>
<feature type="compositionally biased region" description="Polar residues" evidence="1">
    <location>
        <begin position="574"/>
        <end position="595"/>
    </location>
</feature>
<protein>
    <submittedName>
        <fullName evidence="2">Uncharacterized protein</fullName>
    </submittedName>
</protein>